<keyword evidence="2" id="KW-1185">Reference proteome</keyword>
<gene>
    <name evidence="1" type="ORF">L6452_25221</name>
</gene>
<reference evidence="2" key="1">
    <citation type="journal article" date="2022" name="Mol. Ecol. Resour.">
        <title>The genomes of chicory, endive, great burdock and yacon provide insights into Asteraceae palaeo-polyploidization history and plant inulin production.</title>
        <authorList>
            <person name="Fan W."/>
            <person name="Wang S."/>
            <person name="Wang H."/>
            <person name="Wang A."/>
            <person name="Jiang F."/>
            <person name="Liu H."/>
            <person name="Zhao H."/>
            <person name="Xu D."/>
            <person name="Zhang Y."/>
        </authorList>
    </citation>
    <scope>NUCLEOTIDE SEQUENCE [LARGE SCALE GENOMIC DNA]</scope>
    <source>
        <strain evidence="2">cv. Niubang</strain>
    </source>
</reference>
<name>A0ACB9AAM6_ARCLA</name>
<organism evidence="1 2">
    <name type="scientific">Arctium lappa</name>
    <name type="common">Greater burdock</name>
    <name type="synonym">Lappa major</name>
    <dbReference type="NCBI Taxonomy" id="4217"/>
    <lineage>
        <taxon>Eukaryota</taxon>
        <taxon>Viridiplantae</taxon>
        <taxon>Streptophyta</taxon>
        <taxon>Embryophyta</taxon>
        <taxon>Tracheophyta</taxon>
        <taxon>Spermatophyta</taxon>
        <taxon>Magnoliopsida</taxon>
        <taxon>eudicotyledons</taxon>
        <taxon>Gunneridae</taxon>
        <taxon>Pentapetalae</taxon>
        <taxon>asterids</taxon>
        <taxon>campanulids</taxon>
        <taxon>Asterales</taxon>
        <taxon>Asteraceae</taxon>
        <taxon>Carduoideae</taxon>
        <taxon>Cardueae</taxon>
        <taxon>Arctiinae</taxon>
        <taxon>Arctium</taxon>
    </lineage>
</organism>
<evidence type="ECO:0000313" key="1">
    <source>
        <dbReference type="EMBL" id="KAI3707046.1"/>
    </source>
</evidence>
<proteinExistence type="predicted"/>
<sequence length="106" mass="11684">MPDLIARAPFNLSLCLDIAQSPSPSLVTSFSRTGKPRFSLLNHLVLWLVSTEMSRSHGGGEGSPLMLQHVSLFTPPSLQQILSAKYIQNIQIQIVVLRLICSLLPF</sequence>
<dbReference type="Proteomes" id="UP001055879">
    <property type="component" value="Linkage Group LG08"/>
</dbReference>
<reference evidence="1 2" key="2">
    <citation type="journal article" date="2022" name="Mol. Ecol. Resour.">
        <title>The genomes of chicory, endive, great burdock and yacon provide insights into Asteraceae paleo-polyploidization history and plant inulin production.</title>
        <authorList>
            <person name="Fan W."/>
            <person name="Wang S."/>
            <person name="Wang H."/>
            <person name="Wang A."/>
            <person name="Jiang F."/>
            <person name="Liu H."/>
            <person name="Zhao H."/>
            <person name="Xu D."/>
            <person name="Zhang Y."/>
        </authorList>
    </citation>
    <scope>NUCLEOTIDE SEQUENCE [LARGE SCALE GENOMIC DNA]</scope>
    <source>
        <strain evidence="2">cv. Niubang</strain>
    </source>
</reference>
<evidence type="ECO:0000313" key="2">
    <source>
        <dbReference type="Proteomes" id="UP001055879"/>
    </source>
</evidence>
<dbReference type="EMBL" id="CM042054">
    <property type="protein sequence ID" value="KAI3707046.1"/>
    <property type="molecule type" value="Genomic_DNA"/>
</dbReference>
<comment type="caution">
    <text evidence="1">The sequence shown here is derived from an EMBL/GenBank/DDBJ whole genome shotgun (WGS) entry which is preliminary data.</text>
</comment>
<protein>
    <submittedName>
        <fullName evidence="1">Uncharacterized protein</fullName>
    </submittedName>
</protein>
<accession>A0ACB9AAM6</accession>